<reference evidence="3 4" key="1">
    <citation type="submission" date="2021-04" db="EMBL/GenBank/DDBJ databases">
        <title>Metabacillus sp. strain KIGAM252 whole genome sequence.</title>
        <authorList>
            <person name="Seo M.-J."/>
            <person name="Cho E.-S."/>
            <person name="Hwang C.Y."/>
            <person name="Yoon D.J."/>
        </authorList>
    </citation>
    <scope>NUCLEOTIDE SEQUENCE [LARGE SCALE GENOMIC DNA]</scope>
    <source>
        <strain evidence="3 4">KIGAM252</strain>
    </source>
</reference>
<dbReference type="InterPro" id="IPR005135">
    <property type="entry name" value="Endo/exonuclease/phosphatase"/>
</dbReference>
<dbReference type="GO" id="GO:0004519">
    <property type="term" value="F:endonuclease activity"/>
    <property type="evidence" value="ECO:0007669"/>
    <property type="project" value="UniProtKB-KW"/>
</dbReference>
<dbReference type="CDD" id="cd09079">
    <property type="entry name" value="RgfB-like"/>
    <property type="match status" value="1"/>
</dbReference>
<organism evidence="3 4">
    <name type="scientific">Metabacillus flavus</name>
    <dbReference type="NCBI Taxonomy" id="2823519"/>
    <lineage>
        <taxon>Bacteria</taxon>
        <taxon>Bacillati</taxon>
        <taxon>Bacillota</taxon>
        <taxon>Bacilli</taxon>
        <taxon>Bacillales</taxon>
        <taxon>Bacillaceae</taxon>
        <taxon>Metabacillus</taxon>
    </lineage>
</organism>
<proteinExistence type="predicted"/>
<evidence type="ECO:0000259" key="2">
    <source>
        <dbReference type="Pfam" id="PF03372"/>
    </source>
</evidence>
<keyword evidence="1" id="KW-0378">Hydrolase</keyword>
<dbReference type="RefSeq" id="WP_211561727.1">
    <property type="nucleotide sequence ID" value="NZ_JAGVRK010000001.1"/>
</dbReference>
<evidence type="ECO:0000313" key="3">
    <source>
        <dbReference type="EMBL" id="MBS2970947.1"/>
    </source>
</evidence>
<name>A0ABS5LJP2_9BACI</name>
<keyword evidence="3" id="KW-0255">Endonuclease</keyword>
<dbReference type="InterPro" id="IPR051547">
    <property type="entry name" value="TDP2-like"/>
</dbReference>
<keyword evidence="4" id="KW-1185">Reference proteome</keyword>
<dbReference type="PANTHER" id="PTHR15822">
    <property type="entry name" value="TRAF AND TNF RECEPTOR-ASSOCIATED PROTEIN"/>
    <property type="match status" value="1"/>
</dbReference>
<dbReference type="SUPFAM" id="SSF56219">
    <property type="entry name" value="DNase I-like"/>
    <property type="match status" value="1"/>
</dbReference>
<evidence type="ECO:0000313" key="4">
    <source>
        <dbReference type="Proteomes" id="UP000682403"/>
    </source>
</evidence>
<keyword evidence="3" id="KW-0540">Nuclease</keyword>
<accession>A0ABS5LJP2</accession>
<feature type="domain" description="Endonuclease/exonuclease/phosphatase" evidence="2">
    <location>
        <begin position="19"/>
        <end position="254"/>
    </location>
</feature>
<dbReference type="Gene3D" id="3.60.10.10">
    <property type="entry name" value="Endonuclease/exonuclease/phosphatase"/>
    <property type="match status" value="1"/>
</dbReference>
<dbReference type="EMBL" id="JAGVRK010000001">
    <property type="protein sequence ID" value="MBS2970947.1"/>
    <property type="molecule type" value="Genomic_DNA"/>
</dbReference>
<protein>
    <submittedName>
        <fullName evidence="3">Endonuclease/exonuclease/phosphatase family protein</fullName>
    </submittedName>
</protein>
<gene>
    <name evidence="3" type="ORF">J9317_19580</name>
</gene>
<evidence type="ECO:0000256" key="1">
    <source>
        <dbReference type="ARBA" id="ARBA00022801"/>
    </source>
</evidence>
<dbReference type="Pfam" id="PF03372">
    <property type="entry name" value="Exo_endo_phos"/>
    <property type="match status" value="1"/>
</dbReference>
<dbReference type="PANTHER" id="PTHR15822:SF23">
    <property type="entry name" value="ENDONUCLEASE_EXONUCLEASE_PHOSPHATASE FAMILY PROTEIN"/>
    <property type="match status" value="1"/>
</dbReference>
<dbReference type="InterPro" id="IPR036691">
    <property type="entry name" value="Endo/exonu/phosph_ase_sf"/>
</dbReference>
<comment type="caution">
    <text evidence="3">The sequence shown here is derived from an EMBL/GenBank/DDBJ whole genome shotgun (WGS) entry which is preliminary data.</text>
</comment>
<sequence length="265" mass="30302">MKLLTLNCHAWIEENQMEKIRTLAKTIAEKDYDVIALQEVNQSINEETAYGLVKKDNYAVVLLAELNKLGIQGYELQWGQSHIGYDIYEEGSAILSKFPIRETHSFLITNSTDTAYWKTRRIVGVTVEAENELVSFYSCHLGWWDDAEEPFKEQAVSLLRQVHKEHRFFLMGDFNNNAHIRGEGYDYLKSQGLLDTYELAEQKDSGITVPGKIAGWEENENPLRIDLILTNQPLRVMSSAVIFNGVNKAMVSDHFGVEIEILDLI</sequence>
<dbReference type="Proteomes" id="UP000682403">
    <property type="component" value="Unassembled WGS sequence"/>
</dbReference>